<keyword evidence="7" id="KW-1185">Reference proteome</keyword>
<protein>
    <submittedName>
        <fullName evidence="6">Calcineurin-like phosphoesterase superfamily domain protein</fullName>
    </submittedName>
</protein>
<evidence type="ECO:0000313" key="6">
    <source>
        <dbReference type="EMBL" id="QEH34072.1"/>
    </source>
</evidence>
<dbReference type="PANTHER" id="PTHR42988:SF2">
    <property type="entry name" value="CYCLIC NUCLEOTIDE PHOSPHODIESTERASE CBUA0032-RELATED"/>
    <property type="match status" value="1"/>
</dbReference>
<keyword evidence="3" id="KW-0408">Iron</keyword>
<name>A0A5B9W0B8_9BACT</name>
<evidence type="ECO:0000256" key="1">
    <source>
        <dbReference type="ARBA" id="ARBA00022723"/>
    </source>
</evidence>
<gene>
    <name evidence="6" type="ORF">OJF2_26060</name>
</gene>
<sequence length="290" mass="32731">MPDTRPRLRIVHVSDIHFWRYAWNPLRLLGKRAVGMASLLRGRAARFRLERIEDVVDRVLSLEPDHILITGDLTTTALPAEFRAARKALGPWLRDRGRVTVLPGNHDRYTVGAHRNRRFEEYFGEFMPKPTFPWLRHLDGRTAILGLDPTRAAVSARGLLPAHQFAKARELVQGMEPAKRRLIVACHYPLHAPEAHRRELSGKRMINAGEVSAWLAGVGPHVYCCGHVHAAWSFRPEAIPGQLCLNAGAPLLRDHSGHRPPGFLEITLEGERITVDHHAWRSGGWIVAKL</sequence>
<dbReference type="PANTHER" id="PTHR42988">
    <property type="entry name" value="PHOSPHOHYDROLASE"/>
    <property type="match status" value="1"/>
</dbReference>
<evidence type="ECO:0000256" key="3">
    <source>
        <dbReference type="ARBA" id="ARBA00023004"/>
    </source>
</evidence>
<accession>A0A5B9W0B8</accession>
<dbReference type="InterPro" id="IPR004843">
    <property type="entry name" value="Calcineurin-like_PHP"/>
</dbReference>
<dbReference type="EMBL" id="CP042997">
    <property type="protein sequence ID" value="QEH34072.1"/>
    <property type="molecule type" value="Genomic_DNA"/>
</dbReference>
<evidence type="ECO:0000313" key="7">
    <source>
        <dbReference type="Proteomes" id="UP000324233"/>
    </source>
</evidence>
<dbReference type="Gene3D" id="3.60.21.10">
    <property type="match status" value="1"/>
</dbReference>
<dbReference type="GO" id="GO:0046872">
    <property type="term" value="F:metal ion binding"/>
    <property type="evidence" value="ECO:0007669"/>
    <property type="project" value="UniProtKB-KW"/>
</dbReference>
<dbReference type="Proteomes" id="UP000324233">
    <property type="component" value="Chromosome"/>
</dbReference>
<keyword evidence="2" id="KW-0378">Hydrolase</keyword>
<dbReference type="InterPro" id="IPR029052">
    <property type="entry name" value="Metallo-depent_PP-like"/>
</dbReference>
<dbReference type="InterPro" id="IPR050884">
    <property type="entry name" value="CNP_phosphodiesterase-III"/>
</dbReference>
<dbReference type="SUPFAM" id="SSF56300">
    <property type="entry name" value="Metallo-dependent phosphatases"/>
    <property type="match status" value="1"/>
</dbReference>
<dbReference type="OrthoDB" id="9794568at2"/>
<comment type="similarity">
    <text evidence="4">Belongs to the cyclic nucleotide phosphodiesterase class-III family.</text>
</comment>
<dbReference type="AlphaFoldDB" id="A0A5B9W0B8"/>
<keyword evidence="1" id="KW-0479">Metal-binding</keyword>
<proteinExistence type="inferred from homology"/>
<dbReference type="KEGG" id="agv:OJF2_26060"/>
<reference evidence="6 7" key="1">
    <citation type="submission" date="2019-08" db="EMBL/GenBank/DDBJ databases">
        <title>Deep-cultivation of Planctomycetes and their phenomic and genomic characterization uncovers novel biology.</title>
        <authorList>
            <person name="Wiegand S."/>
            <person name="Jogler M."/>
            <person name="Boedeker C."/>
            <person name="Pinto D."/>
            <person name="Vollmers J."/>
            <person name="Rivas-Marin E."/>
            <person name="Kohn T."/>
            <person name="Peeters S.H."/>
            <person name="Heuer A."/>
            <person name="Rast P."/>
            <person name="Oberbeckmann S."/>
            <person name="Bunk B."/>
            <person name="Jeske O."/>
            <person name="Meyerdierks A."/>
            <person name="Storesund J.E."/>
            <person name="Kallscheuer N."/>
            <person name="Luecker S."/>
            <person name="Lage O.M."/>
            <person name="Pohl T."/>
            <person name="Merkel B.J."/>
            <person name="Hornburger P."/>
            <person name="Mueller R.-W."/>
            <person name="Bruemmer F."/>
            <person name="Labrenz M."/>
            <person name="Spormann A.M."/>
            <person name="Op den Camp H."/>
            <person name="Overmann J."/>
            <person name="Amann R."/>
            <person name="Jetten M.S.M."/>
            <person name="Mascher T."/>
            <person name="Medema M.H."/>
            <person name="Devos D.P."/>
            <person name="Kaster A.-K."/>
            <person name="Ovreas L."/>
            <person name="Rohde M."/>
            <person name="Galperin M.Y."/>
            <person name="Jogler C."/>
        </authorList>
    </citation>
    <scope>NUCLEOTIDE SEQUENCE [LARGE SCALE GENOMIC DNA]</scope>
    <source>
        <strain evidence="6 7">OJF2</strain>
    </source>
</reference>
<evidence type="ECO:0000259" key="5">
    <source>
        <dbReference type="Pfam" id="PF00149"/>
    </source>
</evidence>
<evidence type="ECO:0000256" key="4">
    <source>
        <dbReference type="ARBA" id="ARBA00025742"/>
    </source>
</evidence>
<dbReference type="Pfam" id="PF00149">
    <property type="entry name" value="Metallophos"/>
    <property type="match status" value="1"/>
</dbReference>
<evidence type="ECO:0000256" key="2">
    <source>
        <dbReference type="ARBA" id="ARBA00022801"/>
    </source>
</evidence>
<dbReference type="RefSeq" id="WP_148594047.1">
    <property type="nucleotide sequence ID" value="NZ_CP042997.1"/>
</dbReference>
<organism evidence="6 7">
    <name type="scientific">Aquisphaera giovannonii</name>
    <dbReference type="NCBI Taxonomy" id="406548"/>
    <lineage>
        <taxon>Bacteria</taxon>
        <taxon>Pseudomonadati</taxon>
        <taxon>Planctomycetota</taxon>
        <taxon>Planctomycetia</taxon>
        <taxon>Isosphaerales</taxon>
        <taxon>Isosphaeraceae</taxon>
        <taxon>Aquisphaera</taxon>
    </lineage>
</organism>
<feature type="domain" description="Calcineurin-like phosphoesterase" evidence="5">
    <location>
        <begin position="8"/>
        <end position="230"/>
    </location>
</feature>
<dbReference type="GO" id="GO:0016787">
    <property type="term" value="F:hydrolase activity"/>
    <property type="evidence" value="ECO:0007669"/>
    <property type="project" value="UniProtKB-KW"/>
</dbReference>